<dbReference type="EMBL" id="MU157890">
    <property type="protein sequence ID" value="KAF9524996.1"/>
    <property type="molecule type" value="Genomic_DNA"/>
</dbReference>
<protein>
    <submittedName>
        <fullName evidence="4">Armadillo-type protein</fullName>
    </submittedName>
</protein>
<feature type="region of interest" description="Disordered" evidence="1">
    <location>
        <begin position="1053"/>
        <end position="1085"/>
    </location>
</feature>
<proteinExistence type="predicted"/>
<feature type="compositionally biased region" description="Polar residues" evidence="1">
    <location>
        <begin position="733"/>
        <end position="742"/>
    </location>
</feature>
<feature type="compositionally biased region" description="Acidic residues" evidence="1">
    <location>
        <begin position="1069"/>
        <end position="1084"/>
    </location>
</feature>
<evidence type="ECO:0000259" key="2">
    <source>
        <dbReference type="Pfam" id="PF07539"/>
    </source>
</evidence>
<name>A0A9P6E933_9AGAR</name>
<dbReference type="Pfam" id="PF20416">
    <property type="entry name" value="UTP20"/>
    <property type="match status" value="1"/>
</dbReference>
<feature type="region of interest" description="Disordered" evidence="1">
    <location>
        <begin position="719"/>
        <end position="758"/>
    </location>
</feature>
<evidence type="ECO:0000313" key="4">
    <source>
        <dbReference type="EMBL" id="KAF9524996.1"/>
    </source>
</evidence>
<evidence type="ECO:0000256" key="1">
    <source>
        <dbReference type="SAM" id="MobiDB-lite"/>
    </source>
</evidence>
<sequence length="2316" mass="259591">MEDLDAAPQPKRFRHQSYNATLKEVHLPSNFQQSHLDHEVADNDSHFHEALSHWKQLNLAPSFLEFARKTDGLSASMPLLLHNWRQIYDLWSDAFKSADDEGLRPLLDLLQNFIHDLRTTISPVYTTLLQQLLSLLPRSISAAPLTTLLETFSSLFRHLLIPAINPDLLDETWTMLCSVLPRCLGEIQRAVAEVWGAVLRRFKNGHREKAVLLLAKSVGEAEDATAWVVVFACKSVSQTLHTCAPSIFVPLLNYHLSSVNPKPTHTLIRRALTALLHHVRTADQFSTLSEPILQKLSLLLKDPNTKHEELGRMLDVASVIISVRQGSRLTEVQRVSLFSELPGIKLPLELHRPLLLFITSLYLAGEMPLWIGPGLKFLQNSWNQHPSAMEPFTQTSLSFTLKLHLCLADANWGGWKMIALPIVLRSTIRPETGLTDRYQQELISFLAALKREKKLGASGEADVVWKKKIESVVLGRLKFSVLATGSSEEMVEELEDLLSLSSYCSGALTMPVIDFISSTIANSEGARASRMLGLCMQAVAKRDLSEWSDKINLGLWTRRCVEKWHSAPEVLEGLVALANANPSTRQIPVAQIYPSLHPSLISHSRSLRLAALRLLDCKLIDPQHDQVEVLKRCLQGEEVTLDVQGVRERVLRIGRVGQVVGDDKGADLCARWLIAQLKVNLRPLWSPAASALASLGHRFGDLVWKLLFDEVKKVTLGEYEASSRPGTPRTAPLSPSQGSSEGNDSEDLDPWEEERSWRDPSAHSVRSVVLAWSDLEIGQRFKDQPIQQERFDLHSYELQLLATLGECCSLVEKHNRELIPHFLSISEVDSDSVLPSKLTKNKLLLWLTLFSKFSNPKAIHGTDALKSLYYALLSHPDRTLQTIALSCIFTYNLAPLQPYEDRIKTLLDDTRWRDELSLLDMDEIPAQSRSEVLDVIIRVLFGVMLEKRGHRGGGGNNRRAAVLSALGGCSDIELGLLVDLMLQPLGWGRASGQLQDGNFQVQLIKIDQGGIAMKQLVGFLTLLEDVLRQLGSKLVPFWPALLGKTVAITATAQSHIDGNSDDNSRAQAVEEEEGEEIPEDEESGLTEQKGVSKVIRNIRQLGLRRFADFFRVPVVFDFTPYIGPAYASFITPRLAAFEKENIQAPSALMELLYVWTVDGVHLPFLVDFNNQTLPKVYDCLVAPTIKPSVVSKIFDIVENILRSSIDDEYISERVLKPHVMNLLSNLAILVEREKGTQALTTPIGQRQISILADVAPYLTNADQASTLLALFHPLLRKSSKIVPEKVKVGLVKIIGDLLGLIPDLSDRHSAIYQKTYGLLSQLFRSLRSRPARLSLVATFCRLSEIDPKLTTTATLLDSLNAYSTKRLDEPDFDRRFAAFSQLNESLHHSLLLSDWLPILHCVQYFIQDAEELAIRNNASLSMRRFIDITTAQVTSMGDQLFQTVLYPGLKNGLRTKNELVRSEVLGVLSYAVQKCDHITSLHEMRTLLEHDDEEANFFNNVLHVQVHRRSRALRRLADHCDEGHLRSSTISDIFLPLVTNFVSSTRNTDHHLVTEAISTTGRMARRLSWGPYYALVQRYLKLAAAKDEAERVYVRCLVALLSNFHFAMDSTAIAAENNDDVVEEDDDVTTPVLTNTPKNVGRILDAVNLRLLPQLLGYLEKNDPNTEDHTRIPIAVGVVAVAQHLPSGSREPQITRLITVLSQILRSRSQETRDLVRDALNRVAVDLGPEYLPIICRELRTALLRGPQLHVLAYVVHSLILHVTTGDHASSFPTLDGCANDVAHVSAEVIFGESGKDVQHEDFKTKMREVRAASSKGLDSFAIVAKFITPCKMSGILAPIRAIMQETSSVKVMGLVDEVLKRVTVGLNGNIHLIPTELLTLCHTFISQNAKFLQQTQSRRKKIIKQEAIVQMKRHPAMDVDHYTNNSYRFVVFGLDLLHSALKRNRLDFRDGPVMSRLESLVVVVGNTLYSTNASVLLLGLRCAADLSKCPLKSMEKSLPVFVQQTLDIIKQTGNTESELVQIAFKSLATILRDGPPVQVKEKDLVYLLELLTPDLEEPNRQNSVFTLLRAIVARKFVVPEIYDLMEKVSEVSVTSQSPQVQELCRGVLLQFLLDYPQGKGRLRNQMTFFAKNLSYVHQSGRTSIMELLGAIITKFQPILIQEYADMLFVALVMVIANDESTKCREMASQLIKHLWTRLDEEKCIALLSHLHRWSTQAAQPLLGWVASQVYGFIVDVAQQDLLPHIPKILEDLKATLEQSTSSFAADKEPDEFAMDVELVWQLPYHSMTTLSKILRIFPIFSLQRNTGRSSTYGST</sequence>
<dbReference type="PANTHER" id="PTHR17695:SF11">
    <property type="entry name" value="SMALL SUBUNIT PROCESSOME COMPONENT 20 HOMOLOG"/>
    <property type="match status" value="1"/>
</dbReference>
<dbReference type="Gene3D" id="1.25.10.10">
    <property type="entry name" value="Leucine-rich Repeat Variant"/>
    <property type="match status" value="1"/>
</dbReference>
<feature type="compositionally biased region" description="Acidic residues" evidence="1">
    <location>
        <begin position="743"/>
        <end position="752"/>
    </location>
</feature>
<dbReference type="Pfam" id="PF07539">
    <property type="entry name" value="UTP20_N"/>
    <property type="match status" value="1"/>
</dbReference>
<dbReference type="InterPro" id="IPR016024">
    <property type="entry name" value="ARM-type_fold"/>
</dbReference>
<dbReference type="InterPro" id="IPR011989">
    <property type="entry name" value="ARM-like"/>
</dbReference>
<keyword evidence="5" id="KW-1185">Reference proteome</keyword>
<comment type="caution">
    <text evidence="4">The sequence shown here is derived from an EMBL/GenBank/DDBJ whole genome shotgun (WGS) entry which is preliminary data.</text>
</comment>
<reference evidence="4" key="1">
    <citation type="submission" date="2020-11" db="EMBL/GenBank/DDBJ databases">
        <authorList>
            <consortium name="DOE Joint Genome Institute"/>
            <person name="Ahrendt S."/>
            <person name="Riley R."/>
            <person name="Andreopoulos W."/>
            <person name="Labutti K."/>
            <person name="Pangilinan J."/>
            <person name="Ruiz-Duenas F.J."/>
            <person name="Barrasa J.M."/>
            <person name="Sanchez-Garcia M."/>
            <person name="Camarero S."/>
            <person name="Miyauchi S."/>
            <person name="Serrano A."/>
            <person name="Linde D."/>
            <person name="Babiker R."/>
            <person name="Drula E."/>
            <person name="Ayuso-Fernandez I."/>
            <person name="Pacheco R."/>
            <person name="Padilla G."/>
            <person name="Ferreira P."/>
            <person name="Barriuso J."/>
            <person name="Kellner H."/>
            <person name="Castanera R."/>
            <person name="Alfaro M."/>
            <person name="Ramirez L."/>
            <person name="Pisabarro A.G."/>
            <person name="Kuo A."/>
            <person name="Tritt A."/>
            <person name="Lipzen A."/>
            <person name="He G."/>
            <person name="Yan M."/>
            <person name="Ng V."/>
            <person name="Cullen D."/>
            <person name="Martin F."/>
            <person name="Rosso M.-N."/>
            <person name="Henrissat B."/>
            <person name="Hibbett D."/>
            <person name="Martinez A.T."/>
            <person name="Grigoriev I.V."/>
        </authorList>
    </citation>
    <scope>NUCLEOTIDE SEQUENCE</scope>
    <source>
        <strain evidence="4">CBS 506.95</strain>
    </source>
</reference>
<dbReference type="GO" id="GO:0032040">
    <property type="term" value="C:small-subunit processome"/>
    <property type="evidence" value="ECO:0007669"/>
    <property type="project" value="TreeGrafter"/>
</dbReference>
<dbReference type="InterPro" id="IPR052575">
    <property type="entry name" value="SSU_processome_comp_20"/>
</dbReference>
<dbReference type="PANTHER" id="PTHR17695">
    <property type="entry name" value="SMALL SUBUNIT PROCESSOME COMPONENT 20 HOMOLOG"/>
    <property type="match status" value="1"/>
</dbReference>
<evidence type="ECO:0000313" key="5">
    <source>
        <dbReference type="Proteomes" id="UP000807306"/>
    </source>
</evidence>
<feature type="domain" description="U3 small nucleolar RNA-associated protein 20" evidence="3">
    <location>
        <begin position="1663"/>
        <end position="1886"/>
    </location>
</feature>
<feature type="domain" description="U3 small nucleolar RNA-associated protein 20 N-terminal" evidence="2">
    <location>
        <begin position="838"/>
        <end position="1457"/>
    </location>
</feature>
<evidence type="ECO:0000259" key="3">
    <source>
        <dbReference type="Pfam" id="PF20416"/>
    </source>
</evidence>
<accession>A0A9P6E933</accession>
<dbReference type="InterPro" id="IPR046523">
    <property type="entry name" value="UTP20_dom"/>
</dbReference>
<organism evidence="4 5">
    <name type="scientific">Crepidotus variabilis</name>
    <dbReference type="NCBI Taxonomy" id="179855"/>
    <lineage>
        <taxon>Eukaryota</taxon>
        <taxon>Fungi</taxon>
        <taxon>Dikarya</taxon>
        <taxon>Basidiomycota</taxon>
        <taxon>Agaricomycotina</taxon>
        <taxon>Agaricomycetes</taxon>
        <taxon>Agaricomycetidae</taxon>
        <taxon>Agaricales</taxon>
        <taxon>Agaricineae</taxon>
        <taxon>Crepidotaceae</taxon>
        <taxon>Crepidotus</taxon>
    </lineage>
</organism>
<dbReference type="Proteomes" id="UP000807306">
    <property type="component" value="Unassembled WGS sequence"/>
</dbReference>
<dbReference type="SUPFAM" id="SSF48371">
    <property type="entry name" value="ARM repeat"/>
    <property type="match status" value="2"/>
</dbReference>
<gene>
    <name evidence="4" type="ORF">CPB83DRAFT_909523</name>
</gene>
<dbReference type="InterPro" id="IPR011430">
    <property type="entry name" value="UTP20_N"/>
</dbReference>
<dbReference type="GO" id="GO:0030686">
    <property type="term" value="C:90S preribosome"/>
    <property type="evidence" value="ECO:0007669"/>
    <property type="project" value="TreeGrafter"/>
</dbReference>
<dbReference type="OrthoDB" id="360653at2759"/>